<proteinExistence type="inferred from homology"/>
<dbReference type="InterPro" id="IPR036852">
    <property type="entry name" value="Peptidase_S8/S53_dom_sf"/>
</dbReference>
<keyword evidence="7" id="KW-0732">Signal</keyword>
<dbReference type="InterPro" id="IPR015500">
    <property type="entry name" value="Peptidase_S8_subtilisin-rel"/>
</dbReference>
<dbReference type="Gene3D" id="3.40.50.200">
    <property type="entry name" value="Peptidase S8/S53 domain"/>
    <property type="match status" value="1"/>
</dbReference>
<comment type="caution">
    <text evidence="9">The sequence shown here is derived from an EMBL/GenBank/DDBJ whole genome shotgun (WGS) entry which is preliminary data.</text>
</comment>
<dbReference type="PRINTS" id="PR00723">
    <property type="entry name" value="SUBTILISIN"/>
</dbReference>
<feature type="signal peptide" evidence="7">
    <location>
        <begin position="1"/>
        <end position="22"/>
    </location>
</feature>
<dbReference type="RefSeq" id="WP_212938179.1">
    <property type="nucleotide sequence ID" value="NZ_BORR01000002.1"/>
</dbReference>
<evidence type="ECO:0000256" key="2">
    <source>
        <dbReference type="ARBA" id="ARBA00022670"/>
    </source>
</evidence>
<keyword evidence="4 5" id="KW-0720">Serine protease</keyword>
<dbReference type="PROSITE" id="PS00136">
    <property type="entry name" value="SUBTILASE_ASP"/>
    <property type="match status" value="1"/>
</dbReference>
<dbReference type="InterPro" id="IPR022398">
    <property type="entry name" value="Peptidase_S8_His-AS"/>
</dbReference>
<keyword evidence="3 5" id="KW-0378">Hydrolase</keyword>
<feature type="domain" description="Peptidase S8/S53" evidence="8">
    <location>
        <begin position="214"/>
        <end position="454"/>
    </location>
</feature>
<dbReference type="PROSITE" id="PS00138">
    <property type="entry name" value="SUBTILASE_SER"/>
    <property type="match status" value="1"/>
</dbReference>
<dbReference type="Proteomes" id="UP000681162">
    <property type="component" value="Unassembled WGS sequence"/>
</dbReference>
<dbReference type="PANTHER" id="PTHR43806:SF65">
    <property type="entry name" value="SERINE PROTEASE APRX"/>
    <property type="match status" value="1"/>
</dbReference>
<dbReference type="InterPro" id="IPR000209">
    <property type="entry name" value="Peptidase_S8/S53_dom"/>
</dbReference>
<protein>
    <recommendedName>
        <fullName evidence="8">Peptidase S8/S53 domain-containing protein</fullName>
    </recommendedName>
</protein>
<organism evidence="9 10">
    <name type="scientific">Paenibacillus antibioticophila</name>
    <dbReference type="NCBI Taxonomy" id="1274374"/>
    <lineage>
        <taxon>Bacteria</taxon>
        <taxon>Bacillati</taxon>
        <taxon>Bacillota</taxon>
        <taxon>Bacilli</taxon>
        <taxon>Bacillales</taxon>
        <taxon>Paenibacillaceae</taxon>
        <taxon>Paenibacillus</taxon>
    </lineage>
</organism>
<dbReference type="GO" id="GO:0004252">
    <property type="term" value="F:serine-type endopeptidase activity"/>
    <property type="evidence" value="ECO:0007669"/>
    <property type="project" value="UniProtKB-UniRule"/>
</dbReference>
<dbReference type="EMBL" id="BORR01000002">
    <property type="protein sequence ID" value="GIO35780.1"/>
    <property type="molecule type" value="Genomic_DNA"/>
</dbReference>
<evidence type="ECO:0000256" key="4">
    <source>
        <dbReference type="ARBA" id="ARBA00022825"/>
    </source>
</evidence>
<dbReference type="InterPro" id="IPR023828">
    <property type="entry name" value="Peptidase_S8_Ser-AS"/>
</dbReference>
<feature type="active site" description="Charge relay system" evidence="5">
    <location>
        <position position="222"/>
    </location>
</feature>
<feature type="chain" id="PRO_5038933179" description="Peptidase S8/S53 domain-containing protein" evidence="7">
    <location>
        <begin position="23"/>
        <end position="615"/>
    </location>
</feature>
<comment type="similarity">
    <text evidence="1 5 6">Belongs to the peptidase S8 family.</text>
</comment>
<dbReference type="SUPFAM" id="SSF52743">
    <property type="entry name" value="Subtilisin-like"/>
    <property type="match status" value="1"/>
</dbReference>
<dbReference type="PROSITE" id="PS00137">
    <property type="entry name" value="SUBTILASE_HIS"/>
    <property type="match status" value="1"/>
</dbReference>
<keyword evidence="10" id="KW-1185">Reference proteome</keyword>
<evidence type="ECO:0000256" key="3">
    <source>
        <dbReference type="ARBA" id="ARBA00022801"/>
    </source>
</evidence>
<sequence length="615" mass="67745">MKNRVAFIALVLAILLSNVSFAYGDAEQLQMDPSMMNKKTIKESLNVKTNTNQLQPIQPRGLGPNDQTLELKVESKIVFDVQEEEEKSKKNGMSGIIPVQISLDFDIEDAEDKFEKEIDATFGDSLEYKRVGYRTYDTWVTKEQLDYLESVSTIKFIFRQPEKEDEIYISETPQFRNVTPSMNAASEMLGIKKARNDFKVSGDLDGREATYTKNDVVIAVVDTGIDASHVDLDGGKVIGWFDVINGKSSPYDDEGHGTHVASIAAGTGEGDPGIQTGVSPGAALVGVKVLNQHGEGTFNQIYIGLDWIYNHLDTYKINVVNISIGTQASYSNISNIVNMINKIENAGVPVFVAAGNEGDGYYNDQFLGRYYDTLSTFAKYTSTSIGSIKDPYEGGWGLSEFSSRGTGSQGPYIVTAGEDIRAAKANSTREYETLSGTSMACPMVAGIYSLMYDAAYSRGVSSSINFSAFDMGMDGYDKIYGNGSLLAYESIKNAAQGSGSFDNYRTYIRVPDGRVQKDYIDIYEIYQSSTTADLNVTLLIIDENMENLDLVIWEPGADPYQGAPSTYYINKNKGLPQENINIKSPKQGVYYIGVYGIDHGARYTLEITGHQIRPN</sequence>
<dbReference type="GO" id="GO:0006508">
    <property type="term" value="P:proteolysis"/>
    <property type="evidence" value="ECO:0007669"/>
    <property type="project" value="UniProtKB-KW"/>
</dbReference>
<dbReference type="PROSITE" id="PS51892">
    <property type="entry name" value="SUBTILASE"/>
    <property type="match status" value="1"/>
</dbReference>
<evidence type="ECO:0000259" key="8">
    <source>
        <dbReference type="Pfam" id="PF00082"/>
    </source>
</evidence>
<evidence type="ECO:0000256" key="6">
    <source>
        <dbReference type="RuleBase" id="RU003355"/>
    </source>
</evidence>
<name>A0A919XSS5_9BACL</name>
<evidence type="ECO:0000256" key="7">
    <source>
        <dbReference type="SAM" id="SignalP"/>
    </source>
</evidence>
<gene>
    <name evidence="9" type="ORF">J41TS12_06410</name>
</gene>
<evidence type="ECO:0000256" key="1">
    <source>
        <dbReference type="ARBA" id="ARBA00011073"/>
    </source>
</evidence>
<dbReference type="PANTHER" id="PTHR43806">
    <property type="entry name" value="PEPTIDASE S8"/>
    <property type="match status" value="1"/>
</dbReference>
<reference evidence="9 10" key="1">
    <citation type="submission" date="2021-03" db="EMBL/GenBank/DDBJ databases">
        <title>Antimicrobial resistance genes in bacteria isolated from Japanese honey, and their potential for conferring macrolide and lincosamide resistance in the American foulbrood pathogen Paenibacillus larvae.</title>
        <authorList>
            <person name="Okamoto M."/>
            <person name="Kumagai M."/>
            <person name="Kanamori H."/>
            <person name="Takamatsu D."/>
        </authorList>
    </citation>
    <scope>NUCLEOTIDE SEQUENCE [LARGE SCALE GENOMIC DNA]</scope>
    <source>
        <strain evidence="9 10">J41TS12</strain>
    </source>
</reference>
<evidence type="ECO:0000313" key="10">
    <source>
        <dbReference type="Proteomes" id="UP000681162"/>
    </source>
</evidence>
<feature type="active site" description="Charge relay system" evidence="5">
    <location>
        <position position="438"/>
    </location>
</feature>
<dbReference type="AlphaFoldDB" id="A0A919XSS5"/>
<accession>A0A919XSS5</accession>
<dbReference type="Pfam" id="PF00082">
    <property type="entry name" value="Peptidase_S8"/>
    <property type="match status" value="1"/>
</dbReference>
<evidence type="ECO:0000256" key="5">
    <source>
        <dbReference type="PROSITE-ProRule" id="PRU01240"/>
    </source>
</evidence>
<dbReference type="Gene3D" id="2.60.120.380">
    <property type="match status" value="1"/>
</dbReference>
<dbReference type="InterPro" id="IPR050131">
    <property type="entry name" value="Peptidase_S8_subtilisin-like"/>
</dbReference>
<dbReference type="InterPro" id="IPR023827">
    <property type="entry name" value="Peptidase_S8_Asp-AS"/>
</dbReference>
<evidence type="ECO:0000313" key="9">
    <source>
        <dbReference type="EMBL" id="GIO35780.1"/>
    </source>
</evidence>
<feature type="active site" description="Charge relay system" evidence="5">
    <location>
        <position position="256"/>
    </location>
</feature>
<keyword evidence="2 5" id="KW-0645">Protease</keyword>